<evidence type="ECO:0000313" key="1">
    <source>
        <dbReference type="EnsemblMetazoa" id="Aqu2.1.11306_001"/>
    </source>
</evidence>
<protein>
    <submittedName>
        <fullName evidence="1">Uncharacterized protein</fullName>
    </submittedName>
</protein>
<sequence>WYNILYLCTSDLSHTSIQKSLDCLRKHCVVSCCMCTKQIQYIT</sequence>
<proteinExistence type="predicted"/>
<accession>A0A1X7T9U2</accession>
<reference evidence="1" key="1">
    <citation type="submission" date="2017-05" db="UniProtKB">
        <authorList>
            <consortium name="EnsemblMetazoa"/>
        </authorList>
    </citation>
    <scope>IDENTIFICATION</scope>
</reference>
<dbReference type="EnsemblMetazoa" id="Aqu2.1.11306_001">
    <property type="protein sequence ID" value="Aqu2.1.11306_001"/>
    <property type="gene ID" value="Aqu2.1.11306"/>
</dbReference>
<dbReference type="AlphaFoldDB" id="A0A1X7T9U2"/>
<dbReference type="InParanoid" id="A0A1X7T9U2"/>
<name>A0A1X7T9U2_AMPQE</name>
<organism evidence="1">
    <name type="scientific">Amphimedon queenslandica</name>
    <name type="common">Sponge</name>
    <dbReference type="NCBI Taxonomy" id="400682"/>
    <lineage>
        <taxon>Eukaryota</taxon>
        <taxon>Metazoa</taxon>
        <taxon>Porifera</taxon>
        <taxon>Demospongiae</taxon>
        <taxon>Heteroscleromorpha</taxon>
        <taxon>Haplosclerida</taxon>
        <taxon>Niphatidae</taxon>
        <taxon>Amphimedon</taxon>
    </lineage>
</organism>